<keyword evidence="2" id="KW-0067">ATP-binding</keyword>
<feature type="compositionally biased region" description="Gly residues" evidence="3">
    <location>
        <begin position="195"/>
        <end position="243"/>
    </location>
</feature>
<gene>
    <name evidence="5" type="ORF">ACFOLH_05545</name>
</gene>
<reference evidence="6" key="1">
    <citation type="journal article" date="2019" name="Int. J. Syst. Evol. Microbiol.">
        <title>The Global Catalogue of Microorganisms (GCM) 10K type strain sequencing project: providing services to taxonomists for standard genome sequencing and annotation.</title>
        <authorList>
            <consortium name="The Broad Institute Genomics Platform"/>
            <consortium name="The Broad Institute Genome Sequencing Center for Infectious Disease"/>
            <person name="Wu L."/>
            <person name="Ma J."/>
        </authorList>
    </citation>
    <scope>NUCLEOTIDE SEQUENCE [LARGE SCALE GENOMIC DNA]</scope>
    <source>
        <strain evidence="6">NCAIM B.02333</strain>
    </source>
</reference>
<feature type="region of interest" description="Disordered" evidence="3">
    <location>
        <begin position="133"/>
        <end position="265"/>
    </location>
</feature>
<dbReference type="PANTHER" id="PTHR43384">
    <property type="entry name" value="SEPTUM SITE-DETERMINING PROTEIN MIND HOMOLOG, CHLOROPLASTIC-RELATED"/>
    <property type="match status" value="1"/>
</dbReference>
<dbReference type="Pfam" id="PF01656">
    <property type="entry name" value="CbiA"/>
    <property type="match status" value="1"/>
</dbReference>
<feature type="compositionally biased region" description="Low complexity" evidence="3">
    <location>
        <begin position="557"/>
        <end position="573"/>
    </location>
</feature>
<evidence type="ECO:0000256" key="1">
    <source>
        <dbReference type="ARBA" id="ARBA00022741"/>
    </source>
</evidence>
<comment type="caution">
    <text evidence="5">The sequence shown here is derived from an EMBL/GenBank/DDBJ whole genome shotgun (WGS) entry which is preliminary data.</text>
</comment>
<dbReference type="EMBL" id="JBHRWW010000003">
    <property type="protein sequence ID" value="MFC3687804.1"/>
    <property type="molecule type" value="Genomic_DNA"/>
</dbReference>
<dbReference type="InterPro" id="IPR027417">
    <property type="entry name" value="P-loop_NTPase"/>
</dbReference>
<sequence length="573" mass="56251">MSPAPGRGQGPVAVVTAVSGPVESSVAVALSGRRDLALVRRCADVAELLSVAEVGLASVAVVNEAFTGLDADVVDRLRRSGLAVLGVVDPDRESSERLRAWQVPVVEVAVGPGSADGAREESLALAVVAAGDGGARRRGGDHGGGTGDPGGTAGGPGGAVGPGDADLGGPGHGGAGRRGAEVDAAGGTDVPAGRRGPGTDLGGPDGPGETGGPGGPVRPGGPDGPVGGGDGHGPGGDPGGEPGDGQDPGRPVGADPADDGPGARDLAVRAAGSRGRVVAVWGPPGAPGRTTVAVGVAAELADAGQEVLLVDADTYAASVAQVLGLLDESPGLVAAVRAGLEGRLDPPLLARLAPVAAPRLRVLTGLTRAARWSELRPAGLEAVLDTGCRLVDVVVVDLAPPLEEDEELSYDTAAPRRNGAALDVLRAADDVLVVGSADPVGLQRLVRGLQDLAAAVPSAAPVVVVNRVRADAVGRGPAVRVAEALRRFAGVEVRHLVPDDRPATDRALLSGRTLLEQSPGSPARAALRTLAVSLLPAGAPAAGRAAGRRAVRRRGWGARAGRPGPSAAAAAGG</sequence>
<evidence type="ECO:0000256" key="3">
    <source>
        <dbReference type="SAM" id="MobiDB-lite"/>
    </source>
</evidence>
<dbReference type="PANTHER" id="PTHR43384:SF6">
    <property type="entry name" value="SEPTUM SITE-DETERMINING PROTEIN MIND HOMOLOG, CHLOROPLASTIC"/>
    <property type="match status" value="1"/>
</dbReference>
<keyword evidence="1" id="KW-0547">Nucleotide-binding</keyword>
<evidence type="ECO:0000313" key="5">
    <source>
        <dbReference type="EMBL" id="MFC3687804.1"/>
    </source>
</evidence>
<dbReference type="RefSeq" id="WP_376985425.1">
    <property type="nucleotide sequence ID" value="NZ_JBHRWW010000003.1"/>
</dbReference>
<dbReference type="SUPFAM" id="SSF52540">
    <property type="entry name" value="P-loop containing nucleoside triphosphate hydrolases"/>
    <property type="match status" value="1"/>
</dbReference>
<feature type="compositionally biased region" description="Gly residues" evidence="3">
    <location>
        <begin position="142"/>
        <end position="177"/>
    </location>
</feature>
<protein>
    <submittedName>
        <fullName evidence="5">CpaE family protein</fullName>
    </submittedName>
</protein>
<feature type="compositionally biased region" description="Low complexity" evidence="3">
    <location>
        <begin position="248"/>
        <end position="265"/>
    </location>
</feature>
<accession>A0ABV7WD88</accession>
<name>A0ABV7WD88_9MICO</name>
<dbReference type="Proteomes" id="UP001595685">
    <property type="component" value="Unassembled WGS sequence"/>
</dbReference>
<organism evidence="5 6">
    <name type="scientific">Aquipuribacter hungaricus</name>
    <dbReference type="NCBI Taxonomy" id="545624"/>
    <lineage>
        <taxon>Bacteria</taxon>
        <taxon>Bacillati</taxon>
        <taxon>Actinomycetota</taxon>
        <taxon>Actinomycetes</taxon>
        <taxon>Micrococcales</taxon>
        <taxon>Intrasporangiaceae</taxon>
        <taxon>Aquipuribacter</taxon>
    </lineage>
</organism>
<evidence type="ECO:0000313" key="6">
    <source>
        <dbReference type="Proteomes" id="UP001595685"/>
    </source>
</evidence>
<keyword evidence="6" id="KW-1185">Reference proteome</keyword>
<dbReference type="InterPro" id="IPR002586">
    <property type="entry name" value="CobQ/CobB/MinD/ParA_Nub-bd_dom"/>
</dbReference>
<evidence type="ECO:0000256" key="2">
    <source>
        <dbReference type="ARBA" id="ARBA00022840"/>
    </source>
</evidence>
<feature type="domain" description="CobQ/CobB/MinD/ParA nucleotide binding" evidence="4">
    <location>
        <begin position="280"/>
        <end position="501"/>
    </location>
</feature>
<feature type="compositionally biased region" description="Basic residues" evidence="3">
    <location>
        <begin position="546"/>
        <end position="556"/>
    </location>
</feature>
<dbReference type="InterPro" id="IPR050625">
    <property type="entry name" value="ParA/MinD_ATPase"/>
</dbReference>
<dbReference type="Gene3D" id="3.40.50.300">
    <property type="entry name" value="P-loop containing nucleotide triphosphate hydrolases"/>
    <property type="match status" value="1"/>
</dbReference>
<evidence type="ECO:0000259" key="4">
    <source>
        <dbReference type="Pfam" id="PF01656"/>
    </source>
</evidence>
<feature type="region of interest" description="Disordered" evidence="3">
    <location>
        <begin position="543"/>
        <end position="573"/>
    </location>
</feature>
<proteinExistence type="predicted"/>